<sequence length="333" mass="35680">MPFTDSPMLEHINQPVMLLEDDIVRFANAAARAILGGHVVGQDVRIAVRIPQALAVIAAPQGGSARIEGLSGRGSQWDLACHPLSARRKMVVLEDLSVRVSVARAHADFVANASHELRTPLAAVLGYVETLEDDKAGGDPDTRKRFLGIIRHEAQRMRALVEDLMSLSRIEAVKHDAPTDPVDIAALVREAAGEVQDRAKVVITGNGDSAIVAGDRGQLAQVLRNLVDNAIKYGKADSPVRIEVDNSGSGRIAISISDDGEGIAPEHLPRLTERFYRVDAGRSRAAGGTGLGLAIVKHIAERHRGWFDISSRPGQGTTATVILPLKKEISPSE</sequence>
<name>A0ABU8S325_9SPHN</name>
<dbReference type="PANTHER" id="PTHR45453:SF1">
    <property type="entry name" value="PHOSPHATE REGULON SENSOR PROTEIN PHOR"/>
    <property type="match status" value="1"/>
</dbReference>
<dbReference type="SMART" id="SM00388">
    <property type="entry name" value="HisKA"/>
    <property type="match status" value="1"/>
</dbReference>
<dbReference type="SUPFAM" id="SSF47384">
    <property type="entry name" value="Homodimeric domain of signal transducing histidine kinase"/>
    <property type="match status" value="1"/>
</dbReference>
<accession>A0ABU8S325</accession>
<evidence type="ECO:0000256" key="5">
    <source>
        <dbReference type="ARBA" id="ARBA00022777"/>
    </source>
</evidence>
<dbReference type="InterPro" id="IPR005467">
    <property type="entry name" value="His_kinase_dom"/>
</dbReference>
<organism evidence="8 9">
    <name type="scientific">Novosphingobium aquae</name>
    <dbReference type="NCBI Taxonomy" id="3133435"/>
    <lineage>
        <taxon>Bacteria</taxon>
        <taxon>Pseudomonadati</taxon>
        <taxon>Pseudomonadota</taxon>
        <taxon>Alphaproteobacteria</taxon>
        <taxon>Sphingomonadales</taxon>
        <taxon>Sphingomonadaceae</taxon>
        <taxon>Novosphingobium</taxon>
    </lineage>
</organism>
<dbReference type="InterPro" id="IPR003594">
    <property type="entry name" value="HATPase_dom"/>
</dbReference>
<evidence type="ECO:0000256" key="1">
    <source>
        <dbReference type="ARBA" id="ARBA00000085"/>
    </source>
</evidence>
<evidence type="ECO:0000256" key="4">
    <source>
        <dbReference type="ARBA" id="ARBA00022679"/>
    </source>
</evidence>
<evidence type="ECO:0000259" key="7">
    <source>
        <dbReference type="PROSITE" id="PS50109"/>
    </source>
</evidence>
<dbReference type="PROSITE" id="PS50109">
    <property type="entry name" value="HIS_KIN"/>
    <property type="match status" value="1"/>
</dbReference>
<comment type="caution">
    <text evidence="8">The sequence shown here is derived from an EMBL/GenBank/DDBJ whole genome shotgun (WGS) entry which is preliminary data.</text>
</comment>
<dbReference type="PANTHER" id="PTHR45453">
    <property type="entry name" value="PHOSPHATE REGULON SENSOR PROTEIN PHOR"/>
    <property type="match status" value="1"/>
</dbReference>
<dbReference type="InterPro" id="IPR050351">
    <property type="entry name" value="BphY/WalK/GraS-like"/>
</dbReference>
<keyword evidence="9" id="KW-1185">Reference proteome</keyword>
<evidence type="ECO:0000256" key="3">
    <source>
        <dbReference type="ARBA" id="ARBA00022553"/>
    </source>
</evidence>
<dbReference type="InterPro" id="IPR036890">
    <property type="entry name" value="HATPase_C_sf"/>
</dbReference>
<dbReference type="PRINTS" id="PR00344">
    <property type="entry name" value="BCTRLSENSOR"/>
</dbReference>
<keyword evidence="3" id="KW-0597">Phosphoprotein</keyword>
<evidence type="ECO:0000256" key="2">
    <source>
        <dbReference type="ARBA" id="ARBA00012438"/>
    </source>
</evidence>
<evidence type="ECO:0000313" key="9">
    <source>
        <dbReference type="Proteomes" id="UP001379235"/>
    </source>
</evidence>
<dbReference type="Pfam" id="PF02518">
    <property type="entry name" value="HATPase_c"/>
    <property type="match status" value="1"/>
</dbReference>
<evidence type="ECO:0000256" key="6">
    <source>
        <dbReference type="ARBA" id="ARBA00023012"/>
    </source>
</evidence>
<dbReference type="CDD" id="cd00075">
    <property type="entry name" value="HATPase"/>
    <property type="match status" value="1"/>
</dbReference>
<keyword evidence="6" id="KW-0902">Two-component regulatory system</keyword>
<dbReference type="Gene3D" id="3.30.565.10">
    <property type="entry name" value="Histidine kinase-like ATPase, C-terminal domain"/>
    <property type="match status" value="1"/>
</dbReference>
<dbReference type="GO" id="GO:0005524">
    <property type="term" value="F:ATP binding"/>
    <property type="evidence" value="ECO:0007669"/>
    <property type="project" value="UniProtKB-KW"/>
</dbReference>
<dbReference type="SMART" id="SM00387">
    <property type="entry name" value="HATPase_c"/>
    <property type="match status" value="1"/>
</dbReference>
<dbReference type="EC" id="2.7.13.3" evidence="2"/>
<keyword evidence="5" id="KW-0418">Kinase</keyword>
<protein>
    <recommendedName>
        <fullName evidence="2">histidine kinase</fullName>
        <ecNumber evidence="2">2.7.13.3</ecNumber>
    </recommendedName>
</protein>
<keyword evidence="8" id="KW-0067">ATP-binding</keyword>
<evidence type="ECO:0000313" key="8">
    <source>
        <dbReference type="EMBL" id="MEJ6008352.1"/>
    </source>
</evidence>
<dbReference type="CDD" id="cd00082">
    <property type="entry name" value="HisKA"/>
    <property type="match status" value="1"/>
</dbReference>
<gene>
    <name evidence="8" type="ORF">WG900_00315</name>
</gene>
<reference evidence="8 9" key="1">
    <citation type="submission" date="2024-03" db="EMBL/GenBank/DDBJ databases">
        <authorList>
            <person name="Jo J.-H."/>
        </authorList>
    </citation>
    <scope>NUCLEOTIDE SEQUENCE [LARGE SCALE GENOMIC DNA]</scope>
    <source>
        <strain evidence="8 9">AS3R-12</strain>
    </source>
</reference>
<dbReference type="Pfam" id="PF00512">
    <property type="entry name" value="HisKA"/>
    <property type="match status" value="1"/>
</dbReference>
<proteinExistence type="predicted"/>
<dbReference type="Gene3D" id="1.10.287.130">
    <property type="match status" value="1"/>
</dbReference>
<dbReference type="EMBL" id="JBBHJY010000001">
    <property type="protein sequence ID" value="MEJ6008352.1"/>
    <property type="molecule type" value="Genomic_DNA"/>
</dbReference>
<dbReference type="InterPro" id="IPR004358">
    <property type="entry name" value="Sig_transdc_His_kin-like_C"/>
</dbReference>
<dbReference type="SUPFAM" id="SSF55874">
    <property type="entry name" value="ATPase domain of HSP90 chaperone/DNA topoisomerase II/histidine kinase"/>
    <property type="match status" value="1"/>
</dbReference>
<keyword evidence="4" id="KW-0808">Transferase</keyword>
<feature type="domain" description="Histidine kinase" evidence="7">
    <location>
        <begin position="112"/>
        <end position="327"/>
    </location>
</feature>
<dbReference type="InterPro" id="IPR003661">
    <property type="entry name" value="HisK_dim/P_dom"/>
</dbReference>
<dbReference type="InterPro" id="IPR036097">
    <property type="entry name" value="HisK_dim/P_sf"/>
</dbReference>
<keyword evidence="8" id="KW-0547">Nucleotide-binding</keyword>
<dbReference type="Proteomes" id="UP001379235">
    <property type="component" value="Unassembled WGS sequence"/>
</dbReference>
<comment type="catalytic activity">
    <reaction evidence="1">
        <text>ATP + protein L-histidine = ADP + protein N-phospho-L-histidine.</text>
        <dbReference type="EC" id="2.7.13.3"/>
    </reaction>
</comment>
<dbReference type="RefSeq" id="WP_339963888.1">
    <property type="nucleotide sequence ID" value="NZ_JBBHJY010000001.1"/>
</dbReference>